<feature type="region of interest" description="Disordered" evidence="1">
    <location>
        <begin position="34"/>
        <end position="156"/>
    </location>
</feature>
<feature type="compositionally biased region" description="Low complexity" evidence="1">
    <location>
        <begin position="127"/>
        <end position="152"/>
    </location>
</feature>
<comment type="caution">
    <text evidence="3">The sequence shown here is derived from an EMBL/GenBank/DDBJ whole genome shotgun (WGS) entry which is preliminary data.</text>
</comment>
<keyword evidence="4" id="KW-1185">Reference proteome</keyword>
<proteinExistence type="predicted"/>
<reference evidence="3 4" key="1">
    <citation type="submission" date="2017-11" db="EMBL/GenBank/DDBJ databases">
        <title>Draft Genome Sequence of Lactobacillus curieae NBRC 111893 isolated from Koso, a Japanese sugar-Vegetable Fermented Beverage.</title>
        <authorList>
            <person name="Chiou T.Y."/>
            <person name="Oshima K."/>
            <person name="Suda W."/>
            <person name="Hattori M."/>
            <person name="Takahashi T."/>
        </authorList>
    </citation>
    <scope>NUCLEOTIDE SEQUENCE [LARGE SCALE GENOMIC DNA]</scope>
    <source>
        <strain evidence="3 4">NBRC111893</strain>
    </source>
</reference>
<feature type="compositionally biased region" description="Low complexity" evidence="1">
    <location>
        <begin position="34"/>
        <end position="51"/>
    </location>
</feature>
<dbReference type="EMBL" id="BEXA01000003">
    <property type="protein sequence ID" value="GAY73372.1"/>
    <property type="molecule type" value="Genomic_DNA"/>
</dbReference>
<sequence>MDNRIPPLLTPFAILSISLALGATNVVVNKVTATNEGTPSQTQTASQSSLSNKIYGSTTKTNKDSSSDDDADKSSTDKDSSSDKKDESSQDKDSSSDDSTATNKNSESQTTEDSSEPTTSTSKKKTNTNNTTKSKSSNSTNKSGTTTNSGKNPLLEPPLLRLQKAMTKLMGPRGLLERQGLNVQLILVPNKELQLMITTPKRQMIK</sequence>
<dbReference type="RefSeq" id="WP_125008382.1">
    <property type="nucleotide sequence ID" value="NZ_BEXA01000003.1"/>
</dbReference>
<dbReference type="OrthoDB" id="2144201at2"/>
<evidence type="ECO:0000256" key="1">
    <source>
        <dbReference type="SAM" id="MobiDB-lite"/>
    </source>
</evidence>
<evidence type="ECO:0000313" key="4">
    <source>
        <dbReference type="Proteomes" id="UP000286974"/>
    </source>
</evidence>
<protein>
    <submittedName>
        <fullName evidence="3">Extracellular protein</fullName>
    </submittedName>
</protein>
<feature type="compositionally biased region" description="Basic and acidic residues" evidence="1">
    <location>
        <begin position="61"/>
        <end position="95"/>
    </location>
</feature>
<feature type="chain" id="PRO_5039193733" evidence="2">
    <location>
        <begin position="23"/>
        <end position="206"/>
    </location>
</feature>
<dbReference type="STRING" id="1138822.PL11_006040"/>
<evidence type="ECO:0000313" key="3">
    <source>
        <dbReference type="EMBL" id="GAY73372.1"/>
    </source>
</evidence>
<organism evidence="3 4">
    <name type="scientific">Lentilactobacillus kosonis</name>
    <dbReference type="NCBI Taxonomy" id="2810561"/>
    <lineage>
        <taxon>Bacteria</taxon>
        <taxon>Bacillati</taxon>
        <taxon>Bacillota</taxon>
        <taxon>Bacilli</taxon>
        <taxon>Lactobacillales</taxon>
        <taxon>Lactobacillaceae</taxon>
        <taxon>Lentilactobacillus</taxon>
    </lineage>
</organism>
<gene>
    <name evidence="3" type="ORF">NBRC111893_1518</name>
</gene>
<dbReference type="Proteomes" id="UP000286974">
    <property type="component" value="Unassembled WGS sequence"/>
</dbReference>
<keyword evidence="2" id="KW-0732">Signal</keyword>
<accession>A0A401FLW4</accession>
<feature type="signal peptide" evidence="2">
    <location>
        <begin position="1"/>
        <end position="22"/>
    </location>
</feature>
<evidence type="ECO:0000256" key="2">
    <source>
        <dbReference type="SAM" id="SignalP"/>
    </source>
</evidence>
<name>A0A401FLW4_9LACO</name>
<dbReference type="AlphaFoldDB" id="A0A401FLW4"/>
<feature type="compositionally biased region" description="Low complexity" evidence="1">
    <location>
        <begin position="97"/>
        <end position="106"/>
    </location>
</feature>